<dbReference type="EMBL" id="CP034235">
    <property type="protein sequence ID" value="QGQ97749.1"/>
    <property type="molecule type" value="Genomic_DNA"/>
</dbReference>
<feature type="transmembrane region" description="Helical" evidence="7">
    <location>
        <begin position="185"/>
        <end position="207"/>
    </location>
</feature>
<gene>
    <name evidence="9" type="ORF">EHS13_24105</name>
</gene>
<protein>
    <submittedName>
        <fullName evidence="9">Carbohydrate ABC transporter permease</fullName>
    </submittedName>
</protein>
<feature type="transmembrane region" description="Helical" evidence="7">
    <location>
        <begin position="14"/>
        <end position="37"/>
    </location>
</feature>
<proteinExistence type="inferred from homology"/>
<comment type="subcellular location">
    <subcellularLocation>
        <location evidence="1 7">Cell membrane</location>
        <topology evidence="1 7">Multi-pass membrane protein</topology>
    </subcellularLocation>
</comment>
<evidence type="ECO:0000256" key="7">
    <source>
        <dbReference type="RuleBase" id="RU363032"/>
    </source>
</evidence>
<evidence type="ECO:0000256" key="1">
    <source>
        <dbReference type="ARBA" id="ARBA00004651"/>
    </source>
</evidence>
<reference evidence="10" key="1">
    <citation type="submission" date="2018-11" db="EMBL/GenBank/DDBJ databases">
        <title>Complete genome sequence of Paenibacillus sp. ML311-T8.</title>
        <authorList>
            <person name="Nam Y.-D."/>
            <person name="Kang J."/>
            <person name="Chung W.-H."/>
            <person name="Park Y.S."/>
        </authorList>
    </citation>
    <scope>NUCLEOTIDE SEQUENCE [LARGE SCALE GENOMIC DNA]</scope>
    <source>
        <strain evidence="10">ML311-T8</strain>
    </source>
</reference>
<keyword evidence="5 7" id="KW-1133">Transmembrane helix</keyword>
<name>A0A6B8RP01_9BACL</name>
<evidence type="ECO:0000313" key="10">
    <source>
        <dbReference type="Proteomes" id="UP000426246"/>
    </source>
</evidence>
<accession>A0A6B8RP01</accession>
<feature type="transmembrane region" description="Helical" evidence="7">
    <location>
        <begin position="143"/>
        <end position="164"/>
    </location>
</feature>
<dbReference type="Pfam" id="PF00528">
    <property type="entry name" value="BPD_transp_1"/>
    <property type="match status" value="1"/>
</dbReference>
<dbReference type="GO" id="GO:0055085">
    <property type="term" value="P:transmembrane transport"/>
    <property type="evidence" value="ECO:0007669"/>
    <property type="project" value="InterPro"/>
</dbReference>
<evidence type="ECO:0000313" key="9">
    <source>
        <dbReference type="EMBL" id="QGQ97749.1"/>
    </source>
</evidence>
<feature type="transmembrane region" description="Helical" evidence="7">
    <location>
        <begin position="260"/>
        <end position="277"/>
    </location>
</feature>
<dbReference type="OrthoDB" id="9810086at2"/>
<evidence type="ECO:0000256" key="2">
    <source>
        <dbReference type="ARBA" id="ARBA00022448"/>
    </source>
</evidence>
<dbReference type="PANTHER" id="PTHR43744:SF9">
    <property type="entry name" value="POLYGALACTURONAN_RHAMNOGALACTURONAN TRANSPORT SYSTEM PERMEASE PROTEIN YTCP"/>
    <property type="match status" value="1"/>
</dbReference>
<feature type="domain" description="ABC transmembrane type-1" evidence="8">
    <location>
        <begin position="75"/>
        <end position="274"/>
    </location>
</feature>
<keyword evidence="4 7" id="KW-0812">Transmembrane</keyword>
<dbReference type="KEGG" id="ppsc:EHS13_24105"/>
<dbReference type="PANTHER" id="PTHR43744">
    <property type="entry name" value="ABC TRANSPORTER PERMEASE PROTEIN MG189-RELATED-RELATED"/>
    <property type="match status" value="1"/>
</dbReference>
<dbReference type="GO" id="GO:0005886">
    <property type="term" value="C:plasma membrane"/>
    <property type="evidence" value="ECO:0007669"/>
    <property type="project" value="UniProtKB-SubCell"/>
</dbReference>
<feature type="transmembrane region" description="Helical" evidence="7">
    <location>
        <begin position="82"/>
        <end position="100"/>
    </location>
</feature>
<feature type="transmembrane region" description="Helical" evidence="7">
    <location>
        <begin position="112"/>
        <end position="131"/>
    </location>
</feature>
<dbReference type="Proteomes" id="UP000426246">
    <property type="component" value="Chromosome"/>
</dbReference>
<dbReference type="SUPFAM" id="SSF161098">
    <property type="entry name" value="MetI-like"/>
    <property type="match status" value="1"/>
</dbReference>
<organism evidence="9 10">
    <name type="scientific">Paenibacillus psychroresistens</name>
    <dbReference type="NCBI Taxonomy" id="1778678"/>
    <lineage>
        <taxon>Bacteria</taxon>
        <taxon>Bacillati</taxon>
        <taxon>Bacillota</taxon>
        <taxon>Bacilli</taxon>
        <taxon>Bacillales</taxon>
        <taxon>Paenibacillaceae</taxon>
        <taxon>Paenibacillus</taxon>
    </lineage>
</organism>
<dbReference type="RefSeq" id="WP_155702850.1">
    <property type="nucleotide sequence ID" value="NZ_CP034235.1"/>
</dbReference>
<dbReference type="InterPro" id="IPR035906">
    <property type="entry name" value="MetI-like_sf"/>
</dbReference>
<dbReference type="AlphaFoldDB" id="A0A6B8RP01"/>
<evidence type="ECO:0000259" key="8">
    <source>
        <dbReference type="PROSITE" id="PS50928"/>
    </source>
</evidence>
<feature type="transmembrane region" description="Helical" evidence="7">
    <location>
        <begin position="44"/>
        <end position="62"/>
    </location>
</feature>
<dbReference type="Gene3D" id="1.10.3720.10">
    <property type="entry name" value="MetI-like"/>
    <property type="match status" value="1"/>
</dbReference>
<evidence type="ECO:0000256" key="4">
    <source>
        <dbReference type="ARBA" id="ARBA00022692"/>
    </source>
</evidence>
<dbReference type="InterPro" id="IPR000515">
    <property type="entry name" value="MetI-like"/>
</dbReference>
<sequence length="292" mass="32868">MNLFKHRRVGLSDLMLMAVACLISLMCLLPLIYILSLSLSDKSAATAGLVTFLPVDFTWSSYTYLLREHGFYLAFMVSVKRVLIGCSINFILTILMAYPLAKEKSEFKSRNIYMWVILVTMLFNGGLIPWYMVVKSLHLTNTIWALTLPLAVPVFNVILLMNFFRGLPKEISEAAAIDGSGPWRLLLTIFLPLSLPAVATVTLFSFINHWNAFFDGLILINTQSKIPLQTYIQQLVIPQPNNLTRPEDIVNLLSQRTTNAAKIVVTMLPILLVYPFLQKYFVGGITLGSVKE</sequence>
<keyword evidence="10" id="KW-1185">Reference proteome</keyword>
<evidence type="ECO:0000256" key="5">
    <source>
        <dbReference type="ARBA" id="ARBA00022989"/>
    </source>
</evidence>
<keyword evidence="6 7" id="KW-0472">Membrane</keyword>
<dbReference type="CDD" id="cd06261">
    <property type="entry name" value="TM_PBP2"/>
    <property type="match status" value="1"/>
</dbReference>
<evidence type="ECO:0000256" key="3">
    <source>
        <dbReference type="ARBA" id="ARBA00022475"/>
    </source>
</evidence>
<keyword evidence="2 7" id="KW-0813">Transport</keyword>
<keyword evidence="3" id="KW-1003">Cell membrane</keyword>
<evidence type="ECO:0000256" key="6">
    <source>
        <dbReference type="ARBA" id="ARBA00023136"/>
    </source>
</evidence>
<comment type="similarity">
    <text evidence="7">Belongs to the binding-protein-dependent transport system permease family.</text>
</comment>
<dbReference type="PROSITE" id="PS50928">
    <property type="entry name" value="ABC_TM1"/>
    <property type="match status" value="1"/>
</dbReference>